<dbReference type="SUPFAM" id="SSF52172">
    <property type="entry name" value="CheY-like"/>
    <property type="match status" value="1"/>
</dbReference>
<dbReference type="SUPFAM" id="SSF103039">
    <property type="entry name" value="CheC-like"/>
    <property type="match status" value="1"/>
</dbReference>
<dbReference type="EMBL" id="FODY01000007">
    <property type="protein sequence ID" value="SEO93248.1"/>
    <property type="molecule type" value="Genomic_DNA"/>
</dbReference>
<dbReference type="Gene3D" id="3.40.1550.10">
    <property type="entry name" value="CheC-like"/>
    <property type="match status" value="1"/>
</dbReference>
<keyword evidence="2 3" id="KW-0597">Phosphoprotein</keyword>
<proteinExistence type="predicted"/>
<gene>
    <name evidence="5" type="ORF">SAMN04490178_10767</name>
</gene>
<dbReference type="InterPro" id="IPR050595">
    <property type="entry name" value="Bact_response_regulator"/>
</dbReference>
<name>A0A1H8TS32_9FIRM</name>
<dbReference type="PANTHER" id="PTHR44591:SF3">
    <property type="entry name" value="RESPONSE REGULATORY DOMAIN-CONTAINING PROTEIN"/>
    <property type="match status" value="1"/>
</dbReference>
<dbReference type="RefSeq" id="WP_218140626.1">
    <property type="nucleotide sequence ID" value="NZ_FODY01000007.1"/>
</dbReference>
<evidence type="ECO:0000259" key="4">
    <source>
        <dbReference type="PROSITE" id="PS50110"/>
    </source>
</evidence>
<dbReference type="Gene3D" id="3.40.50.2300">
    <property type="match status" value="1"/>
</dbReference>
<evidence type="ECO:0000256" key="1">
    <source>
        <dbReference type="ARBA" id="ARBA00022500"/>
    </source>
</evidence>
<dbReference type="InterPro" id="IPR028976">
    <property type="entry name" value="CheC-like_sf"/>
</dbReference>
<protein>
    <submittedName>
        <fullName evidence="5">Chemotaxis phosphatase CheX</fullName>
    </submittedName>
</protein>
<accession>A0A1H8TS32</accession>
<keyword evidence="6" id="KW-1185">Reference proteome</keyword>
<dbReference type="Pfam" id="PF00072">
    <property type="entry name" value="Response_reg"/>
    <property type="match status" value="1"/>
</dbReference>
<sequence>MSAIRIMIVDDSPFSRTLLADALQEEGYEIVGEADGFDSLIEVYTECKPDIVTMDIAMPGADGFECSKALRLHDPKAKIILVSSMKDEETEAEARRAGVVGYLQKPIDSENLNRVISNVMAPDSLFNTLQTTGLDTFKEALSQSVTRMTKTTASYTEDIPNETYISQGITVVIGIIGRYSGTTVMDMPVDVAEKMAEKILRREAKNRDEVVAMAAEFANVVAGIACSMLNKKEKALGLRVAPPSVFHGTPTEIVSPTVKLTGCYVDTDFGRIYLSVGFKKGSVLWM</sequence>
<dbReference type="Pfam" id="PF13690">
    <property type="entry name" value="CheX"/>
    <property type="match status" value="1"/>
</dbReference>
<dbReference type="AlphaFoldDB" id="A0A1H8TS32"/>
<feature type="modified residue" description="4-aspartylphosphate" evidence="3">
    <location>
        <position position="55"/>
    </location>
</feature>
<dbReference type="SMART" id="SM00448">
    <property type="entry name" value="REC"/>
    <property type="match status" value="1"/>
</dbReference>
<dbReference type="InterPro" id="IPR011006">
    <property type="entry name" value="CheY-like_superfamily"/>
</dbReference>
<dbReference type="Proteomes" id="UP000198847">
    <property type="component" value="Unassembled WGS sequence"/>
</dbReference>
<keyword evidence="1" id="KW-0145">Chemotaxis</keyword>
<evidence type="ECO:0000256" key="2">
    <source>
        <dbReference type="ARBA" id="ARBA00022553"/>
    </source>
</evidence>
<evidence type="ECO:0000313" key="5">
    <source>
        <dbReference type="EMBL" id="SEO93248.1"/>
    </source>
</evidence>
<dbReference type="STRING" id="112903.SAMN04490178_10767"/>
<feature type="domain" description="Response regulatory" evidence="4">
    <location>
        <begin position="5"/>
        <end position="120"/>
    </location>
</feature>
<dbReference type="GO" id="GO:0006935">
    <property type="term" value="P:chemotaxis"/>
    <property type="evidence" value="ECO:0007669"/>
    <property type="project" value="UniProtKB-KW"/>
</dbReference>
<dbReference type="CDD" id="cd17906">
    <property type="entry name" value="CheX"/>
    <property type="match status" value="1"/>
</dbReference>
<dbReference type="InterPro" id="IPR028051">
    <property type="entry name" value="CheX-like_dom"/>
</dbReference>
<organism evidence="5 6">
    <name type="scientific">Propionispora vibrioides</name>
    <dbReference type="NCBI Taxonomy" id="112903"/>
    <lineage>
        <taxon>Bacteria</taxon>
        <taxon>Bacillati</taxon>
        <taxon>Bacillota</taxon>
        <taxon>Negativicutes</taxon>
        <taxon>Selenomonadales</taxon>
        <taxon>Sporomusaceae</taxon>
        <taxon>Propionispora</taxon>
    </lineage>
</organism>
<dbReference type="GO" id="GO:0000160">
    <property type="term" value="P:phosphorelay signal transduction system"/>
    <property type="evidence" value="ECO:0007669"/>
    <property type="project" value="InterPro"/>
</dbReference>
<dbReference type="PANTHER" id="PTHR44591">
    <property type="entry name" value="STRESS RESPONSE REGULATOR PROTEIN 1"/>
    <property type="match status" value="1"/>
</dbReference>
<dbReference type="InterPro" id="IPR001789">
    <property type="entry name" value="Sig_transdc_resp-reg_receiver"/>
</dbReference>
<dbReference type="PROSITE" id="PS50110">
    <property type="entry name" value="RESPONSE_REGULATORY"/>
    <property type="match status" value="1"/>
</dbReference>
<evidence type="ECO:0000256" key="3">
    <source>
        <dbReference type="PROSITE-ProRule" id="PRU00169"/>
    </source>
</evidence>
<reference evidence="5 6" key="1">
    <citation type="submission" date="2016-10" db="EMBL/GenBank/DDBJ databases">
        <authorList>
            <person name="de Groot N.N."/>
        </authorList>
    </citation>
    <scope>NUCLEOTIDE SEQUENCE [LARGE SCALE GENOMIC DNA]</scope>
    <source>
        <strain evidence="5 6">DSM 13305</strain>
    </source>
</reference>
<evidence type="ECO:0000313" key="6">
    <source>
        <dbReference type="Proteomes" id="UP000198847"/>
    </source>
</evidence>